<dbReference type="RefSeq" id="WP_307282513.1">
    <property type="nucleotide sequence ID" value="NZ_JAUSVX010000018.1"/>
</dbReference>
<name>A0ABU0JHT0_9HYPH</name>
<proteinExistence type="predicted"/>
<reference evidence="1 2" key="1">
    <citation type="submission" date="2023-07" db="EMBL/GenBank/DDBJ databases">
        <title>Genomic Encyclopedia of Type Strains, Phase IV (KMG-IV): sequencing the most valuable type-strain genomes for metagenomic binning, comparative biology and taxonomic classification.</title>
        <authorList>
            <person name="Goeker M."/>
        </authorList>
    </citation>
    <scope>NUCLEOTIDE SEQUENCE [LARGE SCALE GENOMIC DNA]</scope>
    <source>
        <strain evidence="1 2">DSM 19619</strain>
    </source>
</reference>
<organism evidence="1 2">
    <name type="scientific">Labrys wisconsinensis</name>
    <dbReference type="NCBI Taxonomy" id="425677"/>
    <lineage>
        <taxon>Bacteria</taxon>
        <taxon>Pseudomonadati</taxon>
        <taxon>Pseudomonadota</taxon>
        <taxon>Alphaproteobacteria</taxon>
        <taxon>Hyphomicrobiales</taxon>
        <taxon>Xanthobacteraceae</taxon>
        <taxon>Labrys</taxon>
    </lineage>
</organism>
<comment type="caution">
    <text evidence="1">The sequence shown here is derived from an EMBL/GenBank/DDBJ whole genome shotgun (WGS) entry which is preliminary data.</text>
</comment>
<gene>
    <name evidence="1" type="ORF">QO011_006874</name>
</gene>
<accession>A0ABU0JHT0</accession>
<keyword evidence="2" id="KW-1185">Reference proteome</keyword>
<dbReference type="Proteomes" id="UP001242480">
    <property type="component" value="Unassembled WGS sequence"/>
</dbReference>
<evidence type="ECO:0000313" key="2">
    <source>
        <dbReference type="Proteomes" id="UP001242480"/>
    </source>
</evidence>
<protein>
    <submittedName>
        <fullName evidence="1">Uncharacterized protein</fullName>
    </submittedName>
</protein>
<dbReference type="EMBL" id="JAUSVX010000018">
    <property type="protein sequence ID" value="MDQ0473838.1"/>
    <property type="molecule type" value="Genomic_DNA"/>
</dbReference>
<evidence type="ECO:0000313" key="1">
    <source>
        <dbReference type="EMBL" id="MDQ0473838.1"/>
    </source>
</evidence>
<sequence>MLISAKNAVVSFGVSCQTAYQIRRHQRLISAALNDQDLEWQPSFFDNLIAPASAVVSMFSSEGIAGVRADEIELYQRVRWTRHGLFFWHEQFDKTILSSKYTYLLKKTIDLMNSADNIVCVFSNTQNNLIDLSQEIEGVNPHIYERDEDEIIRIIGRYFGGKCRFLFVKNPDIGGDRHVIGNSRGYIIEHNTATWHGNATAWQFIFRQFFGHYDDVPDDRAMDRLKYLSERYEALLHRHATLRRQHRALREKLDEIAPT</sequence>